<proteinExistence type="predicted"/>
<organism evidence="4 5">
    <name type="scientific">Trifolium subterraneum</name>
    <name type="common">Subterranean clover</name>
    <dbReference type="NCBI Taxonomy" id="3900"/>
    <lineage>
        <taxon>Eukaryota</taxon>
        <taxon>Viridiplantae</taxon>
        <taxon>Streptophyta</taxon>
        <taxon>Embryophyta</taxon>
        <taxon>Tracheophyta</taxon>
        <taxon>Spermatophyta</taxon>
        <taxon>Magnoliopsida</taxon>
        <taxon>eudicotyledons</taxon>
        <taxon>Gunneridae</taxon>
        <taxon>Pentapetalae</taxon>
        <taxon>rosids</taxon>
        <taxon>fabids</taxon>
        <taxon>Fabales</taxon>
        <taxon>Fabaceae</taxon>
        <taxon>Papilionoideae</taxon>
        <taxon>50 kb inversion clade</taxon>
        <taxon>NPAAA clade</taxon>
        <taxon>Hologalegina</taxon>
        <taxon>IRL clade</taxon>
        <taxon>Trifolieae</taxon>
        <taxon>Trifolium</taxon>
    </lineage>
</organism>
<dbReference type="EMBL" id="DF973435">
    <property type="protein sequence ID" value="GAU30796.1"/>
    <property type="molecule type" value="Genomic_DNA"/>
</dbReference>
<evidence type="ECO:0000259" key="3">
    <source>
        <dbReference type="PROSITE" id="PS50102"/>
    </source>
</evidence>
<evidence type="ECO:0000313" key="4">
    <source>
        <dbReference type="EMBL" id="GAU30796.1"/>
    </source>
</evidence>
<dbReference type="PANTHER" id="PTHR34427">
    <property type="entry name" value="DUF4283 DOMAIN PROTEIN"/>
    <property type="match status" value="1"/>
</dbReference>
<dbReference type="Gene3D" id="3.30.70.330">
    <property type="match status" value="1"/>
</dbReference>
<dbReference type="PROSITE" id="PS50102">
    <property type="entry name" value="RRM"/>
    <property type="match status" value="1"/>
</dbReference>
<keyword evidence="5" id="KW-1185">Reference proteome</keyword>
<feature type="region of interest" description="Disordered" evidence="2">
    <location>
        <begin position="1"/>
        <end position="21"/>
    </location>
</feature>
<name>A0A2Z6MDK5_TRISU</name>
<sequence length="360" mass="40640">MRESVVRETVGGGENSRASTGKRSEFIQNLDRVTTSFFITNFPENASAKILRELFQKYGGVAKVYIPKKFDKRGCRFGFVKFKEVIEVEALTENLKDVWLGSFKLRVNRARFGRSERKEELQPKASRKKQAVNVKVIIPGKSFKSALLGGCVDDCILKEALSFKATVNEAFLKELKGSVVGTLACERDVRRLRTIFYTEGYQSIRVTHMGGNMVLLCSSVEGDISKLMRRNSECLEFFFSEVKPWEPGLVAKQRETWVQVVGIPLHIWGEDFFKLVGAKLGEFLDFDEETVNMASFDIARLKIRTKTLTSIDSEFNVEVEGMVFQIGVMEERRNYSPGRALGEEVNEGGSRVVPSEYSGA</sequence>
<dbReference type="Pfam" id="PF00076">
    <property type="entry name" value="RRM_1"/>
    <property type="match status" value="1"/>
</dbReference>
<dbReference type="SUPFAM" id="SSF54928">
    <property type="entry name" value="RNA-binding domain, RBD"/>
    <property type="match status" value="1"/>
</dbReference>
<feature type="domain" description="RRM" evidence="3">
    <location>
        <begin position="35"/>
        <end position="112"/>
    </location>
</feature>
<dbReference type="PANTHER" id="PTHR34427:SF5">
    <property type="entry name" value="DUF4283 DOMAIN-CONTAINING PROTEIN"/>
    <property type="match status" value="1"/>
</dbReference>
<reference evidence="5" key="1">
    <citation type="journal article" date="2017" name="Front. Plant Sci.">
        <title>Climate Clever Clovers: New Paradigm to Reduce the Environmental Footprint of Ruminants by Breeding Low Methanogenic Forages Utilizing Haplotype Variation.</title>
        <authorList>
            <person name="Kaur P."/>
            <person name="Appels R."/>
            <person name="Bayer P.E."/>
            <person name="Keeble-Gagnere G."/>
            <person name="Wang J."/>
            <person name="Hirakawa H."/>
            <person name="Shirasawa K."/>
            <person name="Vercoe P."/>
            <person name="Stefanova K."/>
            <person name="Durmic Z."/>
            <person name="Nichols P."/>
            <person name="Revell C."/>
            <person name="Isobe S.N."/>
            <person name="Edwards D."/>
            <person name="Erskine W."/>
        </authorList>
    </citation>
    <scope>NUCLEOTIDE SEQUENCE [LARGE SCALE GENOMIC DNA]</scope>
    <source>
        <strain evidence="5">cv. Daliak</strain>
    </source>
</reference>
<feature type="region of interest" description="Disordered" evidence="2">
    <location>
        <begin position="339"/>
        <end position="360"/>
    </location>
</feature>
<accession>A0A2Z6MDK5</accession>
<evidence type="ECO:0000256" key="2">
    <source>
        <dbReference type="SAM" id="MobiDB-lite"/>
    </source>
</evidence>
<evidence type="ECO:0000313" key="5">
    <source>
        <dbReference type="Proteomes" id="UP000242715"/>
    </source>
</evidence>
<dbReference type="OrthoDB" id="1749329at2759"/>
<dbReference type="InterPro" id="IPR012677">
    <property type="entry name" value="Nucleotide-bd_a/b_plait_sf"/>
</dbReference>
<dbReference type="InterPro" id="IPR000504">
    <property type="entry name" value="RRM_dom"/>
</dbReference>
<gene>
    <name evidence="4" type="ORF">TSUD_355220</name>
</gene>
<dbReference type="InterPro" id="IPR035979">
    <property type="entry name" value="RBD_domain_sf"/>
</dbReference>
<protein>
    <recommendedName>
        <fullName evidence="3">RRM domain-containing protein</fullName>
    </recommendedName>
</protein>
<evidence type="ECO:0000256" key="1">
    <source>
        <dbReference type="PROSITE-ProRule" id="PRU00176"/>
    </source>
</evidence>
<dbReference type="Proteomes" id="UP000242715">
    <property type="component" value="Unassembled WGS sequence"/>
</dbReference>
<dbReference type="GO" id="GO:0003723">
    <property type="term" value="F:RNA binding"/>
    <property type="evidence" value="ECO:0007669"/>
    <property type="project" value="UniProtKB-UniRule"/>
</dbReference>
<dbReference type="SMART" id="SM00360">
    <property type="entry name" value="RRM"/>
    <property type="match status" value="1"/>
</dbReference>
<dbReference type="CDD" id="cd00590">
    <property type="entry name" value="RRM_SF"/>
    <property type="match status" value="1"/>
</dbReference>
<keyword evidence="1" id="KW-0694">RNA-binding</keyword>
<dbReference type="AlphaFoldDB" id="A0A2Z6MDK5"/>